<evidence type="ECO:0000313" key="7">
    <source>
        <dbReference type="EMBL" id="KAI5398136.1"/>
    </source>
</evidence>
<evidence type="ECO:0000256" key="1">
    <source>
        <dbReference type="ARBA" id="ARBA00022723"/>
    </source>
</evidence>
<feature type="domain" description="SWIM-type" evidence="6">
    <location>
        <begin position="98"/>
        <end position="130"/>
    </location>
</feature>
<dbReference type="PANTHER" id="PTHR31973">
    <property type="entry name" value="POLYPROTEIN, PUTATIVE-RELATED"/>
    <property type="match status" value="1"/>
</dbReference>
<evidence type="ECO:0000256" key="3">
    <source>
        <dbReference type="ARBA" id="ARBA00022833"/>
    </source>
</evidence>
<organism evidence="7 8">
    <name type="scientific">Pisum sativum</name>
    <name type="common">Garden pea</name>
    <name type="synonym">Lathyrus oleraceus</name>
    <dbReference type="NCBI Taxonomy" id="3888"/>
    <lineage>
        <taxon>Eukaryota</taxon>
        <taxon>Viridiplantae</taxon>
        <taxon>Streptophyta</taxon>
        <taxon>Embryophyta</taxon>
        <taxon>Tracheophyta</taxon>
        <taxon>Spermatophyta</taxon>
        <taxon>Magnoliopsida</taxon>
        <taxon>eudicotyledons</taxon>
        <taxon>Gunneridae</taxon>
        <taxon>Pentapetalae</taxon>
        <taxon>rosids</taxon>
        <taxon>fabids</taxon>
        <taxon>Fabales</taxon>
        <taxon>Fabaceae</taxon>
        <taxon>Papilionoideae</taxon>
        <taxon>50 kb inversion clade</taxon>
        <taxon>NPAAA clade</taxon>
        <taxon>Hologalegina</taxon>
        <taxon>IRL clade</taxon>
        <taxon>Fabeae</taxon>
        <taxon>Lathyrus</taxon>
    </lineage>
</organism>
<sequence length="204" mass="23218">MLSKVLMPDVNQFSESSDEDVRAIRVDVNGKSIMFKVKGSKNPQKRKTPSHMNIFVPLRILGSSLLRNSNNGGTQDVEYESEELESLDPDDNGKGRHPKVDLGKKTCSCCFWDLVGIPCRHAVPVMHYQNLNPELYVDSCSMRDANKLCYENNVSPVNGMNMWSNVDVEDMLPPQYKKGPGRPKKLRFKEHDETWSRMRRSGVT</sequence>
<accession>A0A9D5A7S0</accession>
<dbReference type="PROSITE" id="PS50966">
    <property type="entry name" value="ZF_SWIM"/>
    <property type="match status" value="1"/>
</dbReference>
<dbReference type="EMBL" id="JAMSHJ010000006">
    <property type="protein sequence ID" value="KAI5398136.1"/>
    <property type="molecule type" value="Genomic_DNA"/>
</dbReference>
<dbReference type="GO" id="GO:0008270">
    <property type="term" value="F:zinc ion binding"/>
    <property type="evidence" value="ECO:0007669"/>
    <property type="project" value="UniProtKB-KW"/>
</dbReference>
<reference evidence="7 8" key="1">
    <citation type="journal article" date="2022" name="Nat. Genet.">
        <title>Improved pea reference genome and pan-genome highlight genomic features and evolutionary characteristics.</title>
        <authorList>
            <person name="Yang T."/>
            <person name="Liu R."/>
            <person name="Luo Y."/>
            <person name="Hu S."/>
            <person name="Wang D."/>
            <person name="Wang C."/>
            <person name="Pandey M.K."/>
            <person name="Ge S."/>
            <person name="Xu Q."/>
            <person name="Li N."/>
            <person name="Li G."/>
            <person name="Huang Y."/>
            <person name="Saxena R.K."/>
            <person name="Ji Y."/>
            <person name="Li M."/>
            <person name="Yan X."/>
            <person name="He Y."/>
            <person name="Liu Y."/>
            <person name="Wang X."/>
            <person name="Xiang C."/>
            <person name="Varshney R.K."/>
            <person name="Ding H."/>
            <person name="Gao S."/>
            <person name="Zong X."/>
        </authorList>
    </citation>
    <scope>NUCLEOTIDE SEQUENCE [LARGE SCALE GENOMIC DNA]</scope>
    <source>
        <strain evidence="7 8">cv. Zhongwan 6</strain>
    </source>
</reference>
<dbReference type="AlphaFoldDB" id="A0A9D5A7S0"/>
<keyword evidence="8" id="KW-1185">Reference proteome</keyword>
<dbReference type="PANTHER" id="PTHR31973:SF187">
    <property type="entry name" value="MUTATOR TRANSPOSASE MUDRA PROTEIN"/>
    <property type="match status" value="1"/>
</dbReference>
<feature type="region of interest" description="Disordered" evidence="5">
    <location>
        <begin position="71"/>
        <end position="96"/>
    </location>
</feature>
<dbReference type="SMART" id="SM00575">
    <property type="entry name" value="ZnF_PMZ"/>
    <property type="match status" value="1"/>
</dbReference>
<keyword evidence="1" id="KW-0479">Metal-binding</keyword>
<dbReference type="Pfam" id="PF04434">
    <property type="entry name" value="SWIM"/>
    <property type="match status" value="1"/>
</dbReference>
<name>A0A9D5A7S0_PEA</name>
<evidence type="ECO:0000259" key="6">
    <source>
        <dbReference type="PROSITE" id="PS50966"/>
    </source>
</evidence>
<comment type="caution">
    <text evidence="7">The sequence shown here is derived from an EMBL/GenBank/DDBJ whole genome shotgun (WGS) entry which is preliminary data.</text>
</comment>
<evidence type="ECO:0000313" key="8">
    <source>
        <dbReference type="Proteomes" id="UP001058974"/>
    </source>
</evidence>
<dbReference type="InterPro" id="IPR007527">
    <property type="entry name" value="Znf_SWIM"/>
</dbReference>
<dbReference type="Gramene" id="Psat06G0379600-T1">
    <property type="protein sequence ID" value="KAI5398136.1"/>
    <property type="gene ID" value="KIW84_063796"/>
</dbReference>
<evidence type="ECO:0000256" key="5">
    <source>
        <dbReference type="SAM" id="MobiDB-lite"/>
    </source>
</evidence>
<evidence type="ECO:0000256" key="4">
    <source>
        <dbReference type="PROSITE-ProRule" id="PRU00325"/>
    </source>
</evidence>
<dbReference type="InterPro" id="IPR006564">
    <property type="entry name" value="Znf_PMZ"/>
</dbReference>
<feature type="compositionally biased region" description="Acidic residues" evidence="5">
    <location>
        <begin position="77"/>
        <end position="90"/>
    </location>
</feature>
<protein>
    <recommendedName>
        <fullName evidence="6">SWIM-type domain-containing protein</fullName>
    </recommendedName>
</protein>
<proteinExistence type="predicted"/>
<evidence type="ECO:0000256" key="2">
    <source>
        <dbReference type="ARBA" id="ARBA00022771"/>
    </source>
</evidence>
<keyword evidence="3" id="KW-0862">Zinc</keyword>
<dbReference type="Proteomes" id="UP001058974">
    <property type="component" value="Chromosome 6"/>
</dbReference>
<gene>
    <name evidence="7" type="ORF">KIW84_063796</name>
</gene>
<keyword evidence="2 4" id="KW-0863">Zinc-finger</keyword>